<feature type="region of interest" description="Disordered" evidence="1">
    <location>
        <begin position="1465"/>
        <end position="1490"/>
    </location>
</feature>
<dbReference type="SUPFAM" id="SSF50729">
    <property type="entry name" value="PH domain-like"/>
    <property type="match status" value="1"/>
</dbReference>
<protein>
    <submittedName>
        <fullName evidence="3">PH and SEC7 domain-containing protein</fullName>
    </submittedName>
</protein>
<sequence>MSYKIPGSDKDTFDPAPNNYNPNSINSKSQNHISSFFAIPNDDADLFLSNTPSHVSSKGAASSRNLSPIFDSSNRKSSKKSEKKYVEAKASEGYRWIMSKLRKESSRFSVSTDSSKRNNSISQSVRSNIFLKRNGTIDSQSSNSKLLAKNSSVTPSEELSPTPNTQNKLRKPSLWNILKVPKNPSLQQNSVSPTSNISDSLDKFLISTKKPPSYDIPTPSSPLKPEPSIHLFNHPSSTSILTISDADLNLSYEIYGLSKNPKIDQPTCPENKSNNPPHAINTRMSEPISPTSPHDKSPLPRQSPINRFDPNFLYTLPDTSFYGYPKPIDSKALKSSSDLPLSPKINVSPQNLSSSKSQSQLNSPPPPLSHLHPNFLESYPATIAPLTSIDHQIPQLDPDEIAKSIYNYYSDPSIVLPPQIQDPNDFAEFLGGRSLIQIKTLEAYMNLFDFSNTRLDAALRKVCSRLLMQAESQVIDRILIEFSKKYFYSNQDSQFKSICNIHTVSFSIFLLNTDLHLADIKQSARMTKNQYTRNTIDAINMNANKLKLRSPSFISNTNTSAKSFSLSKNPQNDDSPGTFALDTPKYSSLTPQLPEISINEFHINKPHDSLNISSSSKSASSFSFDKKPTKLSKKYNAIRGRSQSRTYTIGNLMNSDSHFFNSSSADPFFSPNSKSQKPEIGAASQIIDNYPQKAHQISTSKSEYNINTEFNSLNVDDDFILQSTLMKNPATSSPTNNAQTPALNFPNSGLLSNSSPKKGFFSNSSNLITSLKGHSSNKPSDAFSLNNSTIDIASNYSKSFFGNNKRDNNISIVDLNFSSVLRDIYNGIKEKPLGKPNINVRLNKFDENRDSQPLSNINDNSNTYISYPRLSVENSKSRPSTGSDYPFSNSYFKTGPELSNLDKVNNDSHQDSYLRANKEFPANTSIQSRNSIFSQPGPKSKTMSYVNSIINRNSNTKEPSFPMSSTIPIMPQDSNFPSIIENSGSSNPNPPLASRLYFRCGLLNRKLLFDTSGKKSNNRSWRGCYLSIANGKALMYKGDNSTAPRIGLVGSLPPDVGLLNSIYLVHSYSQVMPKPGYSYTKPYVFALTLNDSSVYLFQTFEAEEANQWAFACNYWAALFTKVPYIAGSVNNSEYGWYPQNHISNRSNSMMELGIEPSINSSKLSGLGSISFSTKKFDKVDSIKDANRFININDWSPPPNPLHPIYSNEKAQIDAFSKHIDYLDSELNLHKTGLTQISERFHEKSLSYNRAFNNWEKKAQYLLKELIKYKNYVDCLKLAIKDFEALDVTNSESIARSTSNVETLIVDSTDQSKLNTDKTAPLSPKDLDSKSNKPLASKTLKKTHSSKLMNQKYSPKLDTLQNSSISSPKKLNNSISFNSVFKSNFNIKLSTDLSTKHSNQSNSKVMNTVIGLCGEVTSEIDKTDILDNKEDSINLPNNITNLSFSPPKSANLLRSMPKNSKIFLSERQQPSTIDETENSHNQSINRNNKSIDDSNAFLNHENEPEYPFLNFLTPESNLPSQDYQQGPEADVTRITPQSENRSKLADIFKPLDLSTATMEFNPTLPKSKRNSSPVKPLASGISLSRLVPGKDKDYLTSNITFVQNSNNNKVRSGNDPSKFRVELAKDNKLLAKIKKLEKSGKYSIDSNLNSWPKYSESFDNFKSRSSDVDLGKKAINSYSTNGENFEDFLKDYEYEHKEQTTLPENTNSPQLNSKIFKFSSQPNSKSKKNKSSSPPNSGNFKNIVGNITSSNSQRLSFNESKEGLNMFMSQNSYILGGDYFELKNETSGATKSSNSTPSSPQDEYTTPLHSFSEKPGSIPIGKSKTEPPKK</sequence>
<feature type="compositionally biased region" description="Polar residues" evidence="1">
    <location>
        <begin position="153"/>
        <end position="167"/>
    </location>
</feature>
<keyword evidence="4" id="KW-1185">Reference proteome</keyword>
<feature type="compositionally biased region" description="Low complexity" evidence="1">
    <location>
        <begin position="1730"/>
        <end position="1740"/>
    </location>
</feature>
<feature type="compositionally biased region" description="Polar residues" evidence="1">
    <location>
        <begin position="18"/>
        <end position="27"/>
    </location>
</feature>
<feature type="region of interest" description="Disordered" evidence="1">
    <location>
        <begin position="1"/>
        <end position="27"/>
    </location>
</feature>
<feature type="compositionally biased region" description="Polar residues" evidence="1">
    <location>
        <begin position="922"/>
        <end position="934"/>
    </location>
</feature>
<comment type="caution">
    <text evidence="3">The sequence shown here is derived from an EMBL/GenBank/DDBJ whole genome shotgun (WGS) entry which is preliminary data.</text>
</comment>
<dbReference type="InterPro" id="IPR000904">
    <property type="entry name" value="Sec7_dom"/>
</dbReference>
<evidence type="ECO:0000313" key="4">
    <source>
        <dbReference type="Proteomes" id="UP000187429"/>
    </source>
</evidence>
<proteinExistence type="predicted"/>
<feature type="domain" description="SEC7" evidence="2">
    <location>
        <begin position="383"/>
        <end position="544"/>
    </location>
</feature>
<dbReference type="Gene3D" id="1.10.1000.11">
    <property type="entry name" value="Arf Nucleotide-binding Site Opener,domain 2"/>
    <property type="match status" value="1"/>
</dbReference>
<evidence type="ECO:0000313" key="3">
    <source>
        <dbReference type="EMBL" id="OMJ26660.1"/>
    </source>
</evidence>
<feature type="region of interest" description="Disordered" evidence="1">
    <location>
        <begin position="1311"/>
        <end position="1351"/>
    </location>
</feature>
<feature type="compositionally biased region" description="Polar residues" evidence="1">
    <location>
        <begin position="48"/>
        <end position="66"/>
    </location>
</feature>
<feature type="compositionally biased region" description="Polar residues" evidence="1">
    <location>
        <begin position="1784"/>
        <end position="1808"/>
    </location>
</feature>
<accession>A0A1R1YIF5</accession>
<dbReference type="InterPro" id="IPR035999">
    <property type="entry name" value="Sec7_dom_sf"/>
</dbReference>
<feature type="region of interest" description="Disordered" evidence="1">
    <location>
        <begin position="261"/>
        <end position="309"/>
    </location>
</feature>
<dbReference type="Proteomes" id="UP000187429">
    <property type="component" value="Unassembled WGS sequence"/>
</dbReference>
<feature type="region of interest" description="Disordered" evidence="1">
    <location>
        <begin position="48"/>
        <end position="85"/>
    </location>
</feature>
<feature type="region of interest" description="Disordered" evidence="1">
    <location>
        <begin position="1784"/>
        <end position="1829"/>
    </location>
</feature>
<dbReference type="Gene3D" id="2.30.29.30">
    <property type="entry name" value="Pleckstrin-homology domain (PH domain)/Phosphotyrosine-binding domain (PTB)"/>
    <property type="match status" value="1"/>
</dbReference>
<feature type="compositionally biased region" description="Polar residues" evidence="1">
    <location>
        <begin position="872"/>
        <end position="889"/>
    </location>
</feature>
<dbReference type="SMART" id="SM00222">
    <property type="entry name" value="Sec7"/>
    <property type="match status" value="1"/>
</dbReference>
<dbReference type="OrthoDB" id="2157641at2759"/>
<evidence type="ECO:0000259" key="2">
    <source>
        <dbReference type="PROSITE" id="PS50190"/>
    </source>
</evidence>
<feature type="region of interest" description="Disordered" evidence="1">
    <location>
        <begin position="870"/>
        <end position="889"/>
    </location>
</feature>
<name>A0A1R1YIF5_9FUNG</name>
<dbReference type="PROSITE" id="PS50190">
    <property type="entry name" value="SEC7"/>
    <property type="match status" value="1"/>
</dbReference>
<organism evidence="3 4">
    <name type="scientific">Smittium culicis</name>
    <dbReference type="NCBI Taxonomy" id="133412"/>
    <lineage>
        <taxon>Eukaryota</taxon>
        <taxon>Fungi</taxon>
        <taxon>Fungi incertae sedis</taxon>
        <taxon>Zoopagomycota</taxon>
        <taxon>Kickxellomycotina</taxon>
        <taxon>Harpellomycetes</taxon>
        <taxon>Harpellales</taxon>
        <taxon>Legeriomycetaceae</taxon>
        <taxon>Smittium</taxon>
    </lineage>
</organism>
<dbReference type="InterPro" id="IPR041681">
    <property type="entry name" value="PH_9"/>
</dbReference>
<feature type="compositionally biased region" description="Polar residues" evidence="1">
    <location>
        <begin position="268"/>
        <end position="292"/>
    </location>
</feature>
<feature type="region of interest" description="Disordered" evidence="1">
    <location>
        <begin position="1717"/>
        <end position="1740"/>
    </location>
</feature>
<dbReference type="PANTHER" id="PTHR10663:SF373">
    <property type="entry name" value="PH AND SEC7 DOMAIN-CONTAINING PROTEIN C11E3.11C"/>
    <property type="match status" value="1"/>
</dbReference>
<dbReference type="InterPro" id="IPR011993">
    <property type="entry name" value="PH-like_dom_sf"/>
</dbReference>
<feature type="compositionally biased region" description="Polar residues" evidence="1">
    <location>
        <begin position="1465"/>
        <end position="1487"/>
    </location>
</feature>
<feature type="compositionally biased region" description="Low complexity" evidence="1">
    <location>
        <begin position="139"/>
        <end position="152"/>
    </location>
</feature>
<feature type="region of interest" description="Disordered" evidence="1">
    <location>
        <begin position="341"/>
        <end position="372"/>
    </location>
</feature>
<dbReference type="InterPro" id="IPR023394">
    <property type="entry name" value="Sec7_C_sf"/>
</dbReference>
<reference evidence="4" key="1">
    <citation type="submission" date="2017-01" db="EMBL/GenBank/DDBJ databases">
        <authorList>
            <person name="Wang Y."/>
            <person name="White M."/>
            <person name="Kvist S."/>
            <person name="Moncalvo J.-M."/>
        </authorList>
    </citation>
    <scope>NUCLEOTIDE SEQUENCE [LARGE SCALE GENOMIC DNA]</scope>
    <source>
        <strain evidence="4">ID-206-W2</strain>
    </source>
</reference>
<dbReference type="SUPFAM" id="SSF48425">
    <property type="entry name" value="Sec7 domain"/>
    <property type="match status" value="1"/>
</dbReference>
<evidence type="ECO:0000256" key="1">
    <source>
        <dbReference type="SAM" id="MobiDB-lite"/>
    </source>
</evidence>
<gene>
    <name evidence="3" type="ORF">AYI69_g3931</name>
</gene>
<dbReference type="PANTHER" id="PTHR10663">
    <property type="entry name" value="GUANYL-NUCLEOTIDE EXCHANGE FACTOR"/>
    <property type="match status" value="1"/>
</dbReference>
<dbReference type="GO" id="GO:0032012">
    <property type="term" value="P:regulation of ARF protein signal transduction"/>
    <property type="evidence" value="ECO:0007669"/>
    <property type="project" value="InterPro"/>
</dbReference>
<dbReference type="Pfam" id="PF01369">
    <property type="entry name" value="Sec7"/>
    <property type="match status" value="1"/>
</dbReference>
<feature type="region of interest" description="Disordered" evidence="1">
    <location>
        <begin position="136"/>
        <end position="172"/>
    </location>
</feature>
<dbReference type="Pfam" id="PF15410">
    <property type="entry name" value="PH_9"/>
    <property type="match status" value="1"/>
</dbReference>
<dbReference type="GO" id="GO:0005085">
    <property type="term" value="F:guanyl-nucleotide exchange factor activity"/>
    <property type="evidence" value="ECO:0007669"/>
    <property type="project" value="InterPro"/>
</dbReference>
<feature type="compositionally biased region" description="Low complexity" evidence="1">
    <location>
        <begin position="341"/>
        <end position="362"/>
    </location>
</feature>
<feature type="region of interest" description="Disordered" evidence="1">
    <location>
        <begin position="919"/>
        <end position="940"/>
    </location>
</feature>
<dbReference type="EMBL" id="LSSM01001427">
    <property type="protein sequence ID" value="OMJ26660.1"/>
    <property type="molecule type" value="Genomic_DNA"/>
</dbReference>